<dbReference type="Pfam" id="PF01594">
    <property type="entry name" value="AI-2E_transport"/>
    <property type="match status" value="1"/>
</dbReference>
<evidence type="ECO:0000256" key="6">
    <source>
        <dbReference type="ARBA" id="ARBA00022989"/>
    </source>
</evidence>
<comment type="subcellular location">
    <subcellularLocation>
        <location evidence="1">Cell membrane</location>
        <topology evidence="1">Multi-pass membrane protein</topology>
    </subcellularLocation>
</comment>
<dbReference type="RefSeq" id="WP_290253620.1">
    <property type="nucleotide sequence ID" value="NZ_JAUGQQ010000002.1"/>
</dbReference>
<dbReference type="InterPro" id="IPR002549">
    <property type="entry name" value="AI-2E-like"/>
</dbReference>
<feature type="transmembrane region" description="Helical" evidence="8">
    <location>
        <begin position="151"/>
        <end position="174"/>
    </location>
</feature>
<evidence type="ECO:0000256" key="1">
    <source>
        <dbReference type="ARBA" id="ARBA00004651"/>
    </source>
</evidence>
<accession>A0ABT8DE16</accession>
<evidence type="ECO:0000313" key="10">
    <source>
        <dbReference type="Proteomes" id="UP001244787"/>
    </source>
</evidence>
<dbReference type="PANTHER" id="PTHR21716:SF53">
    <property type="entry name" value="PERMEASE PERM-RELATED"/>
    <property type="match status" value="1"/>
</dbReference>
<evidence type="ECO:0000256" key="3">
    <source>
        <dbReference type="ARBA" id="ARBA00022448"/>
    </source>
</evidence>
<dbReference type="Proteomes" id="UP001244787">
    <property type="component" value="Unassembled WGS sequence"/>
</dbReference>
<evidence type="ECO:0000256" key="7">
    <source>
        <dbReference type="ARBA" id="ARBA00023136"/>
    </source>
</evidence>
<feature type="transmembrane region" description="Helical" evidence="8">
    <location>
        <begin position="279"/>
        <end position="297"/>
    </location>
</feature>
<keyword evidence="4" id="KW-1003">Cell membrane</keyword>
<feature type="transmembrane region" description="Helical" evidence="8">
    <location>
        <begin position="238"/>
        <end position="267"/>
    </location>
</feature>
<evidence type="ECO:0000256" key="4">
    <source>
        <dbReference type="ARBA" id="ARBA00022475"/>
    </source>
</evidence>
<evidence type="ECO:0000313" key="9">
    <source>
        <dbReference type="EMBL" id="MDN3723527.1"/>
    </source>
</evidence>
<sequence length="364" mass="40800">MKTTAKAIALGILKALSVLVGIILLLWFLFEIQALILYIGLALVVSLIGRPVVLFLKKRLKFRNTFASVLTLLIIIGLFSLLLSIFVPILIEQGKHISQIDFEQVKRDLNELNIQASDYLGVDHFQLVEAVKRTTYVQEFDREIIPSFIDIFFGNIAQTLVGIFSVLFISFFLLKDENLIARCVLVFANSGDEEKFKRILIKIKELLSRYFIGLLLQIFLLALFYSVLLLYLDVNDAVAVALICAFLNIVPYLGPIIAWILMLLVVVSNNLGADFSSGLLPLLLLVSAGYAIAQIFDNFISQPVIFGHSVRSHPLEIFIVILTGGYLFGIPGMILAVPTYTALKVIAKEFLSEYKIVKRLTRNL</sequence>
<feature type="transmembrane region" description="Helical" evidence="8">
    <location>
        <begin position="68"/>
        <end position="91"/>
    </location>
</feature>
<comment type="caution">
    <text evidence="9">The sequence shown here is derived from an EMBL/GenBank/DDBJ whole genome shotgun (WGS) entry which is preliminary data.</text>
</comment>
<feature type="transmembrane region" description="Helical" evidence="8">
    <location>
        <begin position="7"/>
        <end position="29"/>
    </location>
</feature>
<feature type="transmembrane region" description="Helical" evidence="8">
    <location>
        <begin position="35"/>
        <end position="56"/>
    </location>
</feature>
<reference evidence="9 10" key="1">
    <citation type="submission" date="2023-06" db="EMBL/GenBank/DDBJ databases">
        <authorList>
            <person name="Ye Y.-Q."/>
            <person name="Du Z.-J."/>
        </authorList>
    </citation>
    <scope>NUCLEOTIDE SEQUENCE [LARGE SCALE GENOMIC DNA]</scope>
    <source>
        <strain evidence="9 10">SDUM287046</strain>
    </source>
</reference>
<keyword evidence="5 8" id="KW-0812">Transmembrane</keyword>
<dbReference type="EMBL" id="JAUGQQ010000002">
    <property type="protein sequence ID" value="MDN3723527.1"/>
    <property type="molecule type" value="Genomic_DNA"/>
</dbReference>
<proteinExistence type="inferred from homology"/>
<name>A0ABT8DE16_9FLAO</name>
<evidence type="ECO:0000256" key="5">
    <source>
        <dbReference type="ARBA" id="ARBA00022692"/>
    </source>
</evidence>
<keyword evidence="7 8" id="KW-0472">Membrane</keyword>
<feature type="transmembrane region" description="Helical" evidence="8">
    <location>
        <begin position="210"/>
        <end position="232"/>
    </location>
</feature>
<comment type="similarity">
    <text evidence="2">Belongs to the autoinducer-2 exporter (AI-2E) (TC 2.A.86) family.</text>
</comment>
<feature type="transmembrane region" description="Helical" evidence="8">
    <location>
        <begin position="317"/>
        <end position="343"/>
    </location>
</feature>
<organism evidence="9 10">
    <name type="scientific">Aequorivita aurantiaca</name>
    <dbReference type="NCBI Taxonomy" id="3053356"/>
    <lineage>
        <taxon>Bacteria</taxon>
        <taxon>Pseudomonadati</taxon>
        <taxon>Bacteroidota</taxon>
        <taxon>Flavobacteriia</taxon>
        <taxon>Flavobacteriales</taxon>
        <taxon>Flavobacteriaceae</taxon>
        <taxon>Aequorivita</taxon>
    </lineage>
</organism>
<keyword evidence="3" id="KW-0813">Transport</keyword>
<dbReference type="PANTHER" id="PTHR21716">
    <property type="entry name" value="TRANSMEMBRANE PROTEIN"/>
    <property type="match status" value="1"/>
</dbReference>
<gene>
    <name evidence="9" type="ORF">QRD02_03960</name>
</gene>
<evidence type="ECO:0000256" key="2">
    <source>
        <dbReference type="ARBA" id="ARBA00009773"/>
    </source>
</evidence>
<keyword evidence="6 8" id="KW-1133">Transmembrane helix</keyword>
<protein>
    <submittedName>
        <fullName evidence="9">AI-2E family transporter</fullName>
    </submittedName>
</protein>
<evidence type="ECO:0000256" key="8">
    <source>
        <dbReference type="SAM" id="Phobius"/>
    </source>
</evidence>
<keyword evidence="10" id="KW-1185">Reference proteome</keyword>